<protein>
    <recommendedName>
        <fullName evidence="2">Single-stranded-DNA-specific exonuclease RecJ</fullName>
    </recommendedName>
</protein>
<dbReference type="Pfam" id="PF01368">
    <property type="entry name" value="DHH"/>
    <property type="match status" value="1"/>
</dbReference>
<dbReference type="GO" id="GO:0008409">
    <property type="term" value="F:5'-3' exonuclease activity"/>
    <property type="evidence" value="ECO:0007669"/>
    <property type="project" value="InterPro"/>
</dbReference>
<dbReference type="Proteomes" id="UP000270261">
    <property type="component" value="Unassembled WGS sequence"/>
</dbReference>
<dbReference type="InterPro" id="IPR001667">
    <property type="entry name" value="DDH_dom"/>
</dbReference>
<evidence type="ECO:0000256" key="3">
    <source>
        <dbReference type="ARBA" id="ARBA00022722"/>
    </source>
</evidence>
<dbReference type="GO" id="GO:0006310">
    <property type="term" value="P:DNA recombination"/>
    <property type="evidence" value="ECO:0007669"/>
    <property type="project" value="InterPro"/>
</dbReference>
<feature type="domain" description="DDH" evidence="7">
    <location>
        <begin position="94"/>
        <end position="253"/>
    </location>
</feature>
<feature type="domain" description="RecJ OB" evidence="9">
    <location>
        <begin position="484"/>
        <end position="583"/>
    </location>
</feature>
<dbReference type="InterPro" id="IPR051673">
    <property type="entry name" value="SSDNA_exonuclease_RecJ"/>
</dbReference>
<dbReference type="Pfam" id="PF17768">
    <property type="entry name" value="RecJ_OB"/>
    <property type="match status" value="1"/>
</dbReference>
<evidence type="ECO:0000256" key="5">
    <source>
        <dbReference type="ARBA" id="ARBA00022839"/>
    </source>
</evidence>
<dbReference type="SUPFAM" id="SSF64182">
    <property type="entry name" value="DHH phosphoesterases"/>
    <property type="match status" value="1"/>
</dbReference>
<comment type="caution">
    <text evidence="10">The sequence shown here is derived from an EMBL/GenBank/DDBJ whole genome shotgun (WGS) entry which is preliminary data.</text>
</comment>
<keyword evidence="3" id="KW-0540">Nuclease</keyword>
<dbReference type="Pfam" id="PF02272">
    <property type="entry name" value="DHHA1"/>
    <property type="match status" value="1"/>
</dbReference>
<dbReference type="InterPro" id="IPR004610">
    <property type="entry name" value="RecJ"/>
</dbReference>
<feature type="domain" description="DHHA1" evidence="8">
    <location>
        <begin position="376"/>
        <end position="470"/>
    </location>
</feature>
<dbReference type="Gene3D" id="3.90.1640.30">
    <property type="match status" value="1"/>
</dbReference>
<evidence type="ECO:0000259" key="8">
    <source>
        <dbReference type="Pfam" id="PF02272"/>
    </source>
</evidence>
<dbReference type="Gene3D" id="3.10.310.30">
    <property type="match status" value="1"/>
</dbReference>
<evidence type="ECO:0000256" key="1">
    <source>
        <dbReference type="ARBA" id="ARBA00005915"/>
    </source>
</evidence>
<accession>A0A426FSG0</accession>
<evidence type="ECO:0000259" key="7">
    <source>
        <dbReference type="Pfam" id="PF01368"/>
    </source>
</evidence>
<dbReference type="FunFam" id="3.90.1640.30:FF:000001">
    <property type="entry name" value="Single-stranded-DNA-specific exonuclease RecJ"/>
    <property type="match status" value="1"/>
</dbReference>
<dbReference type="GO" id="GO:0006281">
    <property type="term" value="P:DNA repair"/>
    <property type="evidence" value="ECO:0007669"/>
    <property type="project" value="InterPro"/>
</dbReference>
<evidence type="ECO:0000256" key="6">
    <source>
        <dbReference type="SAM" id="Coils"/>
    </source>
</evidence>
<dbReference type="RefSeq" id="WP_125095017.1">
    <property type="nucleotide sequence ID" value="NZ_RRUE01000001.1"/>
</dbReference>
<keyword evidence="5 10" id="KW-0269">Exonuclease</keyword>
<dbReference type="NCBIfam" id="TIGR00644">
    <property type="entry name" value="recJ"/>
    <property type="match status" value="1"/>
</dbReference>
<evidence type="ECO:0000313" key="10">
    <source>
        <dbReference type="EMBL" id="RRN45588.1"/>
    </source>
</evidence>
<evidence type="ECO:0000313" key="11">
    <source>
        <dbReference type="Proteomes" id="UP000270261"/>
    </source>
</evidence>
<proteinExistence type="inferred from homology"/>
<evidence type="ECO:0000259" key="9">
    <source>
        <dbReference type="Pfam" id="PF17768"/>
    </source>
</evidence>
<dbReference type="GO" id="GO:0003676">
    <property type="term" value="F:nucleic acid binding"/>
    <property type="evidence" value="ECO:0007669"/>
    <property type="project" value="InterPro"/>
</dbReference>
<keyword evidence="11" id="KW-1185">Reference proteome</keyword>
<dbReference type="InterPro" id="IPR041122">
    <property type="entry name" value="RecJ_OB"/>
</dbReference>
<dbReference type="InterPro" id="IPR003156">
    <property type="entry name" value="DHHA1_dom"/>
</dbReference>
<dbReference type="PANTHER" id="PTHR30255">
    <property type="entry name" value="SINGLE-STRANDED-DNA-SPECIFIC EXONUCLEASE RECJ"/>
    <property type="match status" value="1"/>
</dbReference>
<dbReference type="OrthoDB" id="9809852at2"/>
<gene>
    <name evidence="10" type="primary">recJ</name>
    <name evidence="10" type="ORF">EHV23_05320</name>
</gene>
<name>A0A426FSG0_9BURK</name>
<sequence>MTLQTPSTVSASPVPAPAAPAVRLHTRPVDLRARQTLLQAGVDPLMARLLAARGIRHPDELKLDLGALLPPDALLGLPAAVARISTAIDDHEPILIVGDYDCDGATAIALAVEGLRMLGATVDYLVPNRFENGYGLTPEVVDAALVHPRLGRPALLVTVDNGIASVAGVEHANSLGLPVIVTDHHLPAETLPAALAIVNPNQPGCPFPDKNLAGVGVMLYVLIALRSHRRQLGRFEGAPPSLSPLLDLAALGTVADVVPLTHNNRVIVNAGLSRIRAGRARPGIAALLQVARRAGPTLNAMDLGFAIGPRINAAGRLADMGIGVECLLAPDMAHATELATALDEINRQRRDLESSMREEALSLIGDPAPDARSLVVHDDDWHHGVIGLVASRIKDRYHRPTIALAPDQDGMLRGSGRSIAGVHLRDVLDLVDKRHPGMLVKFGGHAMAAGLTLPAGQLDAFREAFEDAVRTLSRDEDFLRDVTTDGPLPPESLNIGTLDLFDTQVWGQGFPPPLFSGRFNVRNQRLINNRHLKLELSPADEPGQRLSAIFFGRTEALPPEALLSYRIQRDDFRGRGAVSLQIDQLLLDD</sequence>
<comment type="similarity">
    <text evidence="1">Belongs to the RecJ family.</text>
</comment>
<evidence type="ECO:0000256" key="2">
    <source>
        <dbReference type="ARBA" id="ARBA00019841"/>
    </source>
</evidence>
<dbReference type="EMBL" id="RRUE01000001">
    <property type="protein sequence ID" value="RRN45588.1"/>
    <property type="molecule type" value="Genomic_DNA"/>
</dbReference>
<keyword evidence="6" id="KW-0175">Coiled coil</keyword>
<organism evidence="10 11">
    <name type="scientific">Lautropia dentalis</name>
    <dbReference type="NCBI Taxonomy" id="2490857"/>
    <lineage>
        <taxon>Bacteria</taxon>
        <taxon>Pseudomonadati</taxon>
        <taxon>Pseudomonadota</taxon>
        <taxon>Betaproteobacteria</taxon>
        <taxon>Burkholderiales</taxon>
        <taxon>Burkholderiaceae</taxon>
        <taxon>Lautropia</taxon>
    </lineage>
</organism>
<evidence type="ECO:0000256" key="4">
    <source>
        <dbReference type="ARBA" id="ARBA00022801"/>
    </source>
</evidence>
<dbReference type="InterPro" id="IPR038763">
    <property type="entry name" value="DHH_sf"/>
</dbReference>
<reference evidence="10 11" key="1">
    <citation type="submission" date="2018-11" db="EMBL/GenBank/DDBJ databases">
        <title>Genome sequencing of Lautropia sp. KCOM 2505 (= ChDC F240).</title>
        <authorList>
            <person name="Kook J.-K."/>
            <person name="Park S.-N."/>
            <person name="Lim Y.K."/>
        </authorList>
    </citation>
    <scope>NUCLEOTIDE SEQUENCE [LARGE SCALE GENOMIC DNA]</scope>
    <source>
        <strain evidence="10 11">KCOM 2505</strain>
    </source>
</reference>
<feature type="coiled-coil region" evidence="6">
    <location>
        <begin position="335"/>
        <end position="362"/>
    </location>
</feature>
<keyword evidence="4" id="KW-0378">Hydrolase</keyword>
<dbReference type="AlphaFoldDB" id="A0A426FSG0"/>
<dbReference type="PANTHER" id="PTHR30255:SF2">
    <property type="entry name" value="SINGLE-STRANDED-DNA-SPECIFIC EXONUCLEASE RECJ"/>
    <property type="match status" value="1"/>
</dbReference>